<dbReference type="InterPro" id="IPR001845">
    <property type="entry name" value="HTH_ArsR_DNA-bd_dom"/>
</dbReference>
<name>A0ABT1Z8C3_9ACTN</name>
<evidence type="ECO:0000256" key="1">
    <source>
        <dbReference type="ARBA" id="ARBA00023015"/>
    </source>
</evidence>
<organism evidence="5 6">
    <name type="scientific">Tractidigestivibacter montrealensis</name>
    <dbReference type="NCBI Taxonomy" id="2972466"/>
    <lineage>
        <taxon>Bacteria</taxon>
        <taxon>Bacillati</taxon>
        <taxon>Actinomycetota</taxon>
        <taxon>Coriobacteriia</taxon>
        <taxon>Coriobacteriales</taxon>
        <taxon>Atopobiaceae</taxon>
        <taxon>Tractidigestivibacter</taxon>
    </lineage>
</organism>
<dbReference type="NCBIfam" id="NF033788">
    <property type="entry name" value="HTH_metalloreg"/>
    <property type="match status" value="1"/>
</dbReference>
<dbReference type="InterPro" id="IPR018334">
    <property type="entry name" value="ArsR_HTH"/>
</dbReference>
<gene>
    <name evidence="5" type="ORF">NVS32_05770</name>
</gene>
<dbReference type="InterPro" id="IPR036388">
    <property type="entry name" value="WH-like_DNA-bd_sf"/>
</dbReference>
<evidence type="ECO:0000259" key="4">
    <source>
        <dbReference type="PROSITE" id="PS50987"/>
    </source>
</evidence>
<keyword evidence="1" id="KW-0805">Transcription regulation</keyword>
<sequence length="106" mass="11414">MSEIDAGVFKALADENRLAIVRMVGSRGEMCAHDLLSCLDISQPTLSHHMKVLCDCGIVRCRREGRWRHYSVDSQVATGLASFFAGLTAPDAQQEGCPCDGCKAGA</sequence>
<evidence type="ECO:0000256" key="2">
    <source>
        <dbReference type="ARBA" id="ARBA00023125"/>
    </source>
</evidence>
<proteinExistence type="predicted"/>
<comment type="caution">
    <text evidence="5">The sequence shown here is derived from an EMBL/GenBank/DDBJ whole genome shotgun (WGS) entry which is preliminary data.</text>
</comment>
<dbReference type="PANTHER" id="PTHR33154">
    <property type="entry name" value="TRANSCRIPTIONAL REGULATOR, ARSR FAMILY"/>
    <property type="match status" value="1"/>
</dbReference>
<dbReference type="SMART" id="SM00418">
    <property type="entry name" value="HTH_ARSR"/>
    <property type="match status" value="1"/>
</dbReference>
<keyword evidence="2" id="KW-0238">DNA-binding</keyword>
<reference evidence="5 6" key="1">
    <citation type="submission" date="2022-08" db="EMBL/GenBank/DDBJ databases">
        <title>Tractidigestivibacter montrealensis type strain KD21.</title>
        <authorList>
            <person name="Diop K."/>
            <person name="Richard C."/>
            <person name="Routy B."/>
        </authorList>
    </citation>
    <scope>NUCLEOTIDE SEQUENCE [LARGE SCALE GENOMIC DNA]</scope>
    <source>
        <strain evidence="5 6">KD21</strain>
    </source>
</reference>
<evidence type="ECO:0000313" key="6">
    <source>
        <dbReference type="Proteomes" id="UP001204320"/>
    </source>
</evidence>
<dbReference type="Gene3D" id="1.10.10.10">
    <property type="entry name" value="Winged helix-like DNA-binding domain superfamily/Winged helix DNA-binding domain"/>
    <property type="match status" value="1"/>
</dbReference>
<keyword evidence="3" id="KW-0804">Transcription</keyword>
<dbReference type="PANTHER" id="PTHR33154:SF18">
    <property type="entry name" value="ARSENICAL RESISTANCE OPERON REPRESSOR"/>
    <property type="match status" value="1"/>
</dbReference>
<dbReference type="EMBL" id="JANSKA010000003">
    <property type="protein sequence ID" value="MCR9036457.1"/>
    <property type="molecule type" value="Genomic_DNA"/>
</dbReference>
<dbReference type="PROSITE" id="PS00846">
    <property type="entry name" value="HTH_ARSR_1"/>
    <property type="match status" value="1"/>
</dbReference>
<keyword evidence="6" id="KW-1185">Reference proteome</keyword>
<dbReference type="Pfam" id="PF01022">
    <property type="entry name" value="HTH_5"/>
    <property type="match status" value="1"/>
</dbReference>
<dbReference type="CDD" id="cd00090">
    <property type="entry name" value="HTH_ARSR"/>
    <property type="match status" value="1"/>
</dbReference>
<dbReference type="PRINTS" id="PR00778">
    <property type="entry name" value="HTHARSR"/>
</dbReference>
<accession>A0ABT1Z8C3</accession>
<dbReference type="SUPFAM" id="SSF46785">
    <property type="entry name" value="Winged helix' DNA-binding domain"/>
    <property type="match status" value="1"/>
</dbReference>
<evidence type="ECO:0000256" key="3">
    <source>
        <dbReference type="ARBA" id="ARBA00023163"/>
    </source>
</evidence>
<dbReference type="RefSeq" id="WP_258499029.1">
    <property type="nucleotide sequence ID" value="NZ_JANSKA010000003.1"/>
</dbReference>
<dbReference type="InterPro" id="IPR011991">
    <property type="entry name" value="ArsR-like_HTH"/>
</dbReference>
<dbReference type="InterPro" id="IPR036390">
    <property type="entry name" value="WH_DNA-bd_sf"/>
</dbReference>
<dbReference type="Proteomes" id="UP001204320">
    <property type="component" value="Unassembled WGS sequence"/>
</dbReference>
<evidence type="ECO:0000313" key="5">
    <source>
        <dbReference type="EMBL" id="MCR9036457.1"/>
    </source>
</evidence>
<dbReference type="InterPro" id="IPR051081">
    <property type="entry name" value="HTH_MetalResp_TranReg"/>
</dbReference>
<protein>
    <submittedName>
        <fullName evidence="5">Metalloregulator ArsR/SmtB family transcription factor</fullName>
    </submittedName>
</protein>
<dbReference type="PROSITE" id="PS50987">
    <property type="entry name" value="HTH_ARSR_2"/>
    <property type="match status" value="1"/>
</dbReference>
<feature type="domain" description="HTH arsR-type" evidence="4">
    <location>
        <begin position="1"/>
        <end position="91"/>
    </location>
</feature>